<feature type="domain" description="O-methyltransferase dimerisation" evidence="1">
    <location>
        <begin position="19"/>
        <end position="91"/>
    </location>
</feature>
<evidence type="ECO:0000259" key="2">
    <source>
        <dbReference type="Pfam" id="PF13847"/>
    </source>
</evidence>
<evidence type="ECO:0000313" key="4">
    <source>
        <dbReference type="Proteomes" id="UP000325787"/>
    </source>
</evidence>
<dbReference type="SUPFAM" id="SSF53335">
    <property type="entry name" value="S-adenosyl-L-methionine-dependent methyltransferases"/>
    <property type="match status" value="1"/>
</dbReference>
<sequence>MTTDVRSPDAVTGEDDVFTLAKGYYTARALVALWRLGLFDRAHRDGELVPDAIAAEWEVDEEAVRPLLNYLVVRGLLELTGTGSFRLTPRAHEAWAYRGYLSTMIGAYEPVFARLEDLVTGRAVYGRDVSRSHEEMVRGLTVLEDRMMGTVGDAVLGAKARKVLDLGCGSARMITRMCELDPDLRAVGVDRDPGSCAVAEETVAARGLADRVAVVQGDAFDLASLPADVLDGVDSVTVMFLLHEVLRQRGRAGTVGLLRQIADLVGPDGRLIMVEVSGTVDVRHRERQLFVPEYELLHEYTNQRLAARSEWERMVGEAGMEVADVLPVDMCQSFCLVARRPGELR</sequence>
<keyword evidence="3" id="KW-0489">Methyltransferase</keyword>
<reference evidence="4" key="1">
    <citation type="journal article" date="2021" name="Curr. Microbiol.">
        <title>Complete genome of nocamycin-producing strain Saccharothrix syringae NRRL B-16468 reveals the biosynthetic potential for secondary metabolites.</title>
        <authorList>
            <person name="Mo X."/>
            <person name="Yang S."/>
        </authorList>
    </citation>
    <scope>NUCLEOTIDE SEQUENCE [LARGE SCALE GENOMIC DNA]</scope>
    <source>
        <strain evidence="4">ATCC 51364 / DSM 43886 / JCM 6844 / KCTC 9398 / NBRC 14523 / NRRL B-16468 / INA 2240</strain>
    </source>
</reference>
<evidence type="ECO:0000259" key="1">
    <source>
        <dbReference type="Pfam" id="PF08100"/>
    </source>
</evidence>
<dbReference type="InterPro" id="IPR036388">
    <property type="entry name" value="WH-like_DNA-bd_sf"/>
</dbReference>
<dbReference type="InterPro" id="IPR029063">
    <property type="entry name" value="SAM-dependent_MTases_sf"/>
</dbReference>
<dbReference type="EMBL" id="CP034550">
    <property type="protein sequence ID" value="QFZ20171.1"/>
    <property type="molecule type" value="Genomic_DNA"/>
</dbReference>
<dbReference type="GO" id="GO:0046983">
    <property type="term" value="F:protein dimerization activity"/>
    <property type="evidence" value="ECO:0007669"/>
    <property type="project" value="InterPro"/>
</dbReference>
<dbReference type="GO" id="GO:0032259">
    <property type="term" value="P:methylation"/>
    <property type="evidence" value="ECO:0007669"/>
    <property type="project" value="UniProtKB-KW"/>
</dbReference>
<evidence type="ECO:0000313" key="3">
    <source>
        <dbReference type="EMBL" id="QFZ20171.1"/>
    </source>
</evidence>
<dbReference type="AlphaFoldDB" id="A0A5Q0H1P6"/>
<name>A0A5Q0H1P6_SACSY</name>
<dbReference type="CDD" id="cd02440">
    <property type="entry name" value="AdoMet_MTases"/>
    <property type="match status" value="1"/>
</dbReference>
<protein>
    <submittedName>
        <fullName evidence="3">Methyltransferase domain-containing protein</fullName>
    </submittedName>
</protein>
<keyword evidence="4" id="KW-1185">Reference proteome</keyword>
<dbReference type="Proteomes" id="UP000325787">
    <property type="component" value="Chromosome"/>
</dbReference>
<dbReference type="Pfam" id="PF08100">
    <property type="entry name" value="Dimerisation"/>
    <property type="match status" value="1"/>
</dbReference>
<dbReference type="InterPro" id="IPR036390">
    <property type="entry name" value="WH_DNA-bd_sf"/>
</dbReference>
<dbReference type="SUPFAM" id="SSF46785">
    <property type="entry name" value="Winged helix' DNA-binding domain"/>
    <property type="match status" value="1"/>
</dbReference>
<dbReference type="InterPro" id="IPR025714">
    <property type="entry name" value="Methyltranfer_dom"/>
</dbReference>
<keyword evidence="3" id="KW-0808">Transferase</keyword>
<dbReference type="GO" id="GO:0008168">
    <property type="term" value="F:methyltransferase activity"/>
    <property type="evidence" value="ECO:0007669"/>
    <property type="project" value="UniProtKB-KW"/>
</dbReference>
<dbReference type="OrthoDB" id="3693950at2"/>
<dbReference type="InterPro" id="IPR012967">
    <property type="entry name" value="COMT_dimerisation"/>
</dbReference>
<proteinExistence type="predicted"/>
<organism evidence="3 4">
    <name type="scientific">Saccharothrix syringae</name>
    <name type="common">Nocardiopsis syringae</name>
    <dbReference type="NCBI Taxonomy" id="103733"/>
    <lineage>
        <taxon>Bacteria</taxon>
        <taxon>Bacillati</taxon>
        <taxon>Actinomycetota</taxon>
        <taxon>Actinomycetes</taxon>
        <taxon>Pseudonocardiales</taxon>
        <taxon>Pseudonocardiaceae</taxon>
        <taxon>Saccharothrix</taxon>
    </lineage>
</organism>
<dbReference type="Pfam" id="PF13847">
    <property type="entry name" value="Methyltransf_31"/>
    <property type="match status" value="1"/>
</dbReference>
<dbReference type="RefSeq" id="WP_033432421.1">
    <property type="nucleotide sequence ID" value="NZ_CP034550.1"/>
</dbReference>
<gene>
    <name evidence="3" type="ORF">EKG83_24630</name>
</gene>
<dbReference type="KEGG" id="ssyi:EKG83_24630"/>
<feature type="domain" description="Methyltransferase" evidence="2">
    <location>
        <begin position="160"/>
        <end position="285"/>
    </location>
</feature>
<accession>A0A5Q0H1P6</accession>
<dbReference type="Gene3D" id="3.40.50.150">
    <property type="entry name" value="Vaccinia Virus protein VP39"/>
    <property type="match status" value="1"/>
</dbReference>
<dbReference type="Gene3D" id="1.10.10.10">
    <property type="entry name" value="Winged helix-like DNA-binding domain superfamily/Winged helix DNA-binding domain"/>
    <property type="match status" value="1"/>
</dbReference>